<dbReference type="HOGENOM" id="CLU_1245707_0_0_1"/>
<dbReference type="Proteomes" id="UP000016927">
    <property type="component" value="Unassembled WGS sequence"/>
</dbReference>
<evidence type="ECO:0000313" key="3">
    <source>
        <dbReference type="Proteomes" id="UP000016927"/>
    </source>
</evidence>
<keyword evidence="3" id="KW-1185">Reference proteome</keyword>
<sequence>MGLEQENKKDKNEIYNLILDLPFYKKEDYWSVTLRRGLRLSENVKYEGSSGEDKEGVKENLTSLNNPPINLDHINPPTTTPTSPTTTHSLYSYSTLKDSYLDLSQFNESKLILESKIEIEEILKDTKEVNLRKSIPKGIVMKESSIVIYKKLSKFILSMKVYQIEKEGIQIIIEMKGSKGKGGGSKYGGSDQGTFNSHDNPPPYNPPYFRLVLLMVNYFMKF</sequence>
<dbReference type="VEuPathDB" id="MicrosporidiaDB:NBO_14g0011"/>
<evidence type="ECO:0000256" key="1">
    <source>
        <dbReference type="SAM" id="MobiDB-lite"/>
    </source>
</evidence>
<evidence type="ECO:0000313" key="2">
    <source>
        <dbReference type="EMBL" id="EOB14823.1"/>
    </source>
</evidence>
<reference evidence="2 3" key="1">
    <citation type="journal article" date="2013" name="BMC Genomics">
        <title>Comparative genomics of parasitic silkworm microsporidia reveal an association between genome expansion and host adaptation.</title>
        <authorList>
            <person name="Pan G."/>
            <person name="Xu J."/>
            <person name="Li T."/>
            <person name="Xia Q."/>
            <person name="Liu S.L."/>
            <person name="Zhang G."/>
            <person name="Li S."/>
            <person name="Li C."/>
            <person name="Liu H."/>
            <person name="Yang L."/>
            <person name="Liu T."/>
            <person name="Zhang X."/>
            <person name="Wu Z."/>
            <person name="Fan W."/>
            <person name="Dang X."/>
            <person name="Xiang H."/>
            <person name="Tao M."/>
            <person name="Li Y."/>
            <person name="Hu J."/>
            <person name="Li Z."/>
            <person name="Lin L."/>
            <person name="Luo J."/>
            <person name="Geng L."/>
            <person name="Wang L."/>
            <person name="Long M."/>
            <person name="Wan Y."/>
            <person name="He N."/>
            <person name="Zhang Z."/>
            <person name="Lu C."/>
            <person name="Keeling P.J."/>
            <person name="Wang J."/>
            <person name="Xiang Z."/>
            <person name="Zhou Z."/>
        </authorList>
    </citation>
    <scope>NUCLEOTIDE SEQUENCE [LARGE SCALE GENOMIC DNA]</scope>
    <source>
        <strain evidence="3">CQ1 / CVCC 102059</strain>
    </source>
</reference>
<feature type="compositionally biased region" description="Low complexity" evidence="1">
    <location>
        <begin position="76"/>
        <end position="86"/>
    </location>
</feature>
<accession>R0MPN1</accession>
<dbReference type="AlphaFoldDB" id="R0MPN1"/>
<gene>
    <name evidence="2" type="ORF">NBO_14g0011</name>
</gene>
<feature type="region of interest" description="Disordered" evidence="1">
    <location>
        <begin position="179"/>
        <end position="199"/>
    </location>
</feature>
<protein>
    <submittedName>
        <fullName evidence="2">Uncharacterized protein</fullName>
    </submittedName>
</protein>
<dbReference type="EMBL" id="KB908922">
    <property type="protein sequence ID" value="EOB14823.1"/>
    <property type="molecule type" value="Genomic_DNA"/>
</dbReference>
<name>R0MPN1_NOSB1</name>
<proteinExistence type="predicted"/>
<feature type="compositionally biased region" description="Gly residues" evidence="1">
    <location>
        <begin position="180"/>
        <end position="191"/>
    </location>
</feature>
<feature type="region of interest" description="Disordered" evidence="1">
    <location>
        <begin position="65"/>
        <end position="86"/>
    </location>
</feature>
<organism evidence="2 3">
    <name type="scientific">Nosema bombycis (strain CQ1 / CVCC 102059)</name>
    <name type="common">Microsporidian parasite</name>
    <name type="synonym">Pebrine of silkworm</name>
    <dbReference type="NCBI Taxonomy" id="578461"/>
    <lineage>
        <taxon>Eukaryota</taxon>
        <taxon>Fungi</taxon>
        <taxon>Fungi incertae sedis</taxon>
        <taxon>Microsporidia</taxon>
        <taxon>Nosematidae</taxon>
        <taxon>Nosema</taxon>
    </lineage>
</organism>